<comment type="caution">
    <text evidence="2">The sequence shown here is derived from an EMBL/GenBank/DDBJ whole genome shotgun (WGS) entry which is preliminary data.</text>
</comment>
<dbReference type="AlphaFoldDB" id="A0A4R9AD57"/>
<dbReference type="RefSeq" id="WP_134516017.1">
    <property type="nucleotide sequence ID" value="NZ_SOHJ01000013.1"/>
</dbReference>
<evidence type="ECO:0000256" key="1">
    <source>
        <dbReference type="SAM" id="Phobius"/>
    </source>
</evidence>
<evidence type="ECO:0000313" key="3">
    <source>
        <dbReference type="Proteomes" id="UP000298170"/>
    </source>
</evidence>
<keyword evidence="1" id="KW-1133">Transmembrane helix</keyword>
<dbReference type="OrthoDB" id="5109978at2"/>
<gene>
    <name evidence="2" type="ORF">E3T39_13020</name>
</gene>
<keyword evidence="3" id="KW-1185">Reference proteome</keyword>
<feature type="transmembrane region" description="Helical" evidence="1">
    <location>
        <begin position="21"/>
        <end position="40"/>
    </location>
</feature>
<reference evidence="2 3" key="1">
    <citation type="submission" date="2019-03" db="EMBL/GenBank/DDBJ databases">
        <title>Genomics of glacier-inhabiting Cryobacterium strains.</title>
        <authorList>
            <person name="Liu Q."/>
            <person name="Xin Y.-H."/>
        </authorList>
    </citation>
    <scope>NUCLEOTIDE SEQUENCE [LARGE SCALE GENOMIC DNA]</scope>
    <source>
        <strain evidence="2 3">Sr39</strain>
    </source>
</reference>
<protein>
    <submittedName>
        <fullName evidence="2">Uncharacterized protein</fullName>
    </submittedName>
</protein>
<keyword evidence="1" id="KW-0812">Transmembrane</keyword>
<dbReference type="EMBL" id="SOHJ01000013">
    <property type="protein sequence ID" value="TFD57701.1"/>
    <property type="molecule type" value="Genomic_DNA"/>
</dbReference>
<name>A0A4R9AD57_9MICO</name>
<dbReference type="Proteomes" id="UP000298170">
    <property type="component" value="Unassembled WGS sequence"/>
</dbReference>
<evidence type="ECO:0000313" key="2">
    <source>
        <dbReference type="EMBL" id="TFD57701.1"/>
    </source>
</evidence>
<accession>A0A4R9AD57</accession>
<proteinExistence type="predicted"/>
<organism evidence="2 3">
    <name type="scientific">Cryobacterium suzukii</name>
    <dbReference type="NCBI Taxonomy" id="1259198"/>
    <lineage>
        <taxon>Bacteria</taxon>
        <taxon>Bacillati</taxon>
        <taxon>Actinomycetota</taxon>
        <taxon>Actinomycetes</taxon>
        <taxon>Micrococcales</taxon>
        <taxon>Microbacteriaceae</taxon>
        <taxon>Cryobacterium</taxon>
    </lineage>
</organism>
<keyword evidence="1" id="KW-0472">Membrane</keyword>
<sequence length="268" mass="29199">MSMRDVSVSSGARRRIRSFSVWIWGCGALALFVGALNTFADVGIGDAGFAILGDGANPWDVEAPTVFEPDGTTYSGEGSGLISIPFEEHDRDPYIVSLITGQYLGLYMTGIDDLGRPDDDRGYPTSVGYLYDPDAELLVLPPDGDLELWVRTDEPWEFTLYKAEVAEITDGFASGKGNDFLVYRGAAVSARFVHHGEGLFYVTVQTVEEQSDQPIIESGDVDQRLSWDPTEAVYISIEADENRGAWSVDIDELAQDPPASTDIPKGTP</sequence>